<evidence type="ECO:0000313" key="2">
    <source>
        <dbReference type="Ensembl" id="ENSCCRP00015069491.1"/>
    </source>
</evidence>
<dbReference type="InterPro" id="IPR003597">
    <property type="entry name" value="Ig_C1-set"/>
</dbReference>
<feature type="domain" description="Ig-like" evidence="1">
    <location>
        <begin position="3"/>
        <end position="103"/>
    </location>
</feature>
<reference evidence="2" key="1">
    <citation type="submission" date="2025-08" db="UniProtKB">
        <authorList>
            <consortium name="Ensembl"/>
        </authorList>
    </citation>
    <scope>IDENTIFICATION</scope>
</reference>
<dbReference type="InterPro" id="IPR013783">
    <property type="entry name" value="Ig-like_fold"/>
</dbReference>
<dbReference type="InterPro" id="IPR036179">
    <property type="entry name" value="Ig-like_dom_sf"/>
</dbReference>
<dbReference type="AlphaFoldDB" id="A0A8C1WQG1"/>
<accession>A0A8C1WQG1</accession>
<organism evidence="2 3">
    <name type="scientific">Cyprinus carpio</name>
    <name type="common">Common carp</name>
    <dbReference type="NCBI Taxonomy" id="7962"/>
    <lineage>
        <taxon>Eukaryota</taxon>
        <taxon>Metazoa</taxon>
        <taxon>Chordata</taxon>
        <taxon>Craniata</taxon>
        <taxon>Vertebrata</taxon>
        <taxon>Euteleostomi</taxon>
        <taxon>Actinopterygii</taxon>
        <taxon>Neopterygii</taxon>
        <taxon>Teleostei</taxon>
        <taxon>Ostariophysi</taxon>
        <taxon>Cypriniformes</taxon>
        <taxon>Cyprinidae</taxon>
        <taxon>Cyprininae</taxon>
        <taxon>Cyprinus</taxon>
    </lineage>
</organism>
<dbReference type="Proteomes" id="UP000694700">
    <property type="component" value="Unplaced"/>
</dbReference>
<evidence type="ECO:0000313" key="3">
    <source>
        <dbReference type="Proteomes" id="UP000694700"/>
    </source>
</evidence>
<proteinExistence type="predicted"/>
<dbReference type="Gene3D" id="2.60.40.10">
    <property type="entry name" value="Immunoglobulins"/>
    <property type="match status" value="1"/>
</dbReference>
<sequence length="173" mass="19413">LHPKTFEVYLLGPSHSDVRSGTSVILTCLVVGQTVRLFSIQWKVNGKLLNHDVDKQAPKEHNNGTQSRENIMRVSGTKWNNYDVFTCEVTHLCSNDRHQQNISKTRAHLPSTSPGGWGSLRCQPTGSPNPQKALMENLASEVTWISNLQTGRLVRCIHAESLILLIPWCLTFQ</sequence>
<dbReference type="PROSITE" id="PS50835">
    <property type="entry name" value="IG_LIKE"/>
    <property type="match status" value="1"/>
</dbReference>
<name>A0A8C1WQG1_CYPCA</name>
<dbReference type="Pfam" id="PF07654">
    <property type="entry name" value="C1-set"/>
    <property type="match status" value="1"/>
</dbReference>
<dbReference type="Ensembl" id="ENSCCRT00015071731.1">
    <property type="protein sequence ID" value="ENSCCRP00015069491.1"/>
    <property type="gene ID" value="ENSCCRG00015028173.1"/>
</dbReference>
<dbReference type="SUPFAM" id="SSF48726">
    <property type="entry name" value="Immunoglobulin"/>
    <property type="match status" value="1"/>
</dbReference>
<evidence type="ECO:0000259" key="1">
    <source>
        <dbReference type="PROSITE" id="PS50835"/>
    </source>
</evidence>
<dbReference type="InterPro" id="IPR007110">
    <property type="entry name" value="Ig-like_dom"/>
</dbReference>
<protein>
    <recommendedName>
        <fullName evidence="1">Ig-like domain-containing protein</fullName>
    </recommendedName>
</protein>